<evidence type="ECO:0000256" key="9">
    <source>
        <dbReference type="RuleBase" id="RU363034"/>
    </source>
</evidence>
<dbReference type="PANTHER" id="PTHR24252:SF8">
    <property type="entry name" value="ACROSIN"/>
    <property type="match status" value="1"/>
</dbReference>
<dbReference type="GO" id="GO:0005576">
    <property type="term" value="C:extracellular region"/>
    <property type="evidence" value="ECO:0007669"/>
    <property type="project" value="UniProtKB-ARBA"/>
</dbReference>
<dbReference type="Pfam" id="PF00089">
    <property type="entry name" value="Trypsin"/>
    <property type="match status" value="1"/>
</dbReference>
<dbReference type="SMART" id="SM00020">
    <property type="entry name" value="Tryp_SPc"/>
    <property type="match status" value="1"/>
</dbReference>
<sequence length="398" mass="43309">WGCHRLSLARPLAPSHGGTMRVIGGTDALPGTWPWLVSIQIPSRKGFQHVCGGSLISSRWVVTAAHCFLNKKFLEHWKLVIGATQLSQPGPDAQERTIKNLVEHEQYSLRTHLNDIALMELSHPVNCSDYIQPACLPSTDLELSSLTHCYVSGWGVTDTTSEQPTQTADILQEAKVNIIPLETCNSTTWYNTKIHYNNICAGHEQGGIDSCQGDSGGPLMCRESRSERFWVVGATSWGSGCANARKPGIYTSTQHFLDWIKGVTKEDFLKPPPSRGHAPNVPAVPPSTALDSTPHPPNPHPIPGRSLPRVEWMQTSSSMARGREGAPSADRKMLGGRGGLPVPRWASLCSGRPPWLRPQAPELPAGRPSTALARASQHFRGKAPGSSNQQLRSFGISL</sequence>
<dbReference type="Ensembl" id="ENSVKKT00000027856.1">
    <property type="protein sequence ID" value="ENSVKKP00000027192.1"/>
    <property type="gene ID" value="ENSVKKG00000017710.1"/>
</dbReference>
<dbReference type="PROSITE" id="PS00134">
    <property type="entry name" value="TRYPSIN_HIS"/>
    <property type="match status" value="1"/>
</dbReference>
<dbReference type="GO" id="GO:0006508">
    <property type="term" value="P:proteolysis"/>
    <property type="evidence" value="ECO:0007669"/>
    <property type="project" value="UniProtKB-KW"/>
</dbReference>
<feature type="region of interest" description="Disordered" evidence="10">
    <location>
        <begin position="356"/>
        <end position="398"/>
    </location>
</feature>
<dbReference type="OMA" id="IVSIQVQ"/>
<evidence type="ECO:0000259" key="11">
    <source>
        <dbReference type="PROSITE" id="PS50240"/>
    </source>
</evidence>
<reference evidence="12" key="1">
    <citation type="submission" date="2025-08" db="UniProtKB">
        <authorList>
            <consortium name="Ensembl"/>
        </authorList>
    </citation>
    <scope>IDENTIFICATION</scope>
</reference>
<evidence type="ECO:0000256" key="6">
    <source>
        <dbReference type="ARBA" id="ARBA00022801"/>
    </source>
</evidence>
<keyword evidence="8" id="KW-1015">Disulfide bond</keyword>
<dbReference type="AlphaFoldDB" id="A0A8D2LVC1"/>
<reference evidence="12" key="2">
    <citation type="submission" date="2025-09" db="UniProtKB">
        <authorList>
            <consortium name="Ensembl"/>
        </authorList>
    </citation>
    <scope>IDENTIFICATION</scope>
</reference>
<evidence type="ECO:0000256" key="2">
    <source>
        <dbReference type="ARBA" id="ARBA00009228"/>
    </source>
</evidence>
<protein>
    <recommendedName>
        <fullName evidence="4">Acrosin</fullName>
        <ecNumber evidence="3">3.4.21.10</ecNumber>
    </recommendedName>
</protein>
<comment type="similarity">
    <text evidence="2">Belongs to the peptidase S1 family. Snake venom subfamily.</text>
</comment>
<dbReference type="InterPro" id="IPR001254">
    <property type="entry name" value="Trypsin_dom"/>
</dbReference>
<evidence type="ECO:0000256" key="5">
    <source>
        <dbReference type="ARBA" id="ARBA00022670"/>
    </source>
</evidence>
<dbReference type="Proteomes" id="UP000694545">
    <property type="component" value="Unplaced"/>
</dbReference>
<dbReference type="InterPro" id="IPR009003">
    <property type="entry name" value="Peptidase_S1_PA"/>
</dbReference>
<dbReference type="PROSITE" id="PS00135">
    <property type="entry name" value="TRYPSIN_SER"/>
    <property type="match status" value="1"/>
</dbReference>
<dbReference type="InterPro" id="IPR001314">
    <property type="entry name" value="Peptidase_S1A"/>
</dbReference>
<dbReference type="GO" id="GO:0004252">
    <property type="term" value="F:serine-type endopeptidase activity"/>
    <property type="evidence" value="ECO:0007669"/>
    <property type="project" value="InterPro"/>
</dbReference>
<evidence type="ECO:0000256" key="1">
    <source>
        <dbReference type="ARBA" id="ARBA00001656"/>
    </source>
</evidence>
<keyword evidence="7 9" id="KW-0720">Serine protease</keyword>
<evidence type="ECO:0000256" key="7">
    <source>
        <dbReference type="ARBA" id="ARBA00022825"/>
    </source>
</evidence>
<dbReference type="SUPFAM" id="SSF50494">
    <property type="entry name" value="Trypsin-like serine proteases"/>
    <property type="match status" value="1"/>
</dbReference>
<dbReference type="GO" id="GO:0035821">
    <property type="term" value="P:modulation of process of another organism"/>
    <property type="evidence" value="ECO:0007669"/>
    <property type="project" value="UniProtKB-ARBA"/>
</dbReference>
<dbReference type="Gene3D" id="2.40.10.10">
    <property type="entry name" value="Trypsin-like serine proteases"/>
    <property type="match status" value="2"/>
</dbReference>
<feature type="compositionally biased region" description="Basic and acidic residues" evidence="10">
    <location>
        <begin position="321"/>
        <end position="333"/>
    </location>
</feature>
<feature type="region of interest" description="Disordered" evidence="10">
    <location>
        <begin position="268"/>
        <end position="307"/>
    </location>
</feature>
<dbReference type="EC" id="3.4.21.10" evidence="3"/>
<evidence type="ECO:0000256" key="10">
    <source>
        <dbReference type="SAM" id="MobiDB-lite"/>
    </source>
</evidence>
<dbReference type="InterPro" id="IPR033116">
    <property type="entry name" value="TRYPSIN_SER"/>
</dbReference>
<evidence type="ECO:0000256" key="3">
    <source>
        <dbReference type="ARBA" id="ARBA00012050"/>
    </source>
</evidence>
<dbReference type="FunFam" id="2.40.10.10:FF:000003">
    <property type="entry name" value="Transmembrane serine protease 3"/>
    <property type="match status" value="1"/>
</dbReference>
<dbReference type="PRINTS" id="PR00722">
    <property type="entry name" value="CHYMOTRYPSIN"/>
</dbReference>
<keyword evidence="5 9" id="KW-0645">Protease</keyword>
<dbReference type="InterPro" id="IPR043504">
    <property type="entry name" value="Peptidase_S1_PA_chymotrypsin"/>
</dbReference>
<comment type="catalytic activity">
    <reaction evidence="1">
        <text>Preferential cleavage: Arg-|-Xaa, Lys-|-Xaa.</text>
        <dbReference type="EC" id="3.4.21.10"/>
    </reaction>
</comment>
<evidence type="ECO:0000256" key="8">
    <source>
        <dbReference type="ARBA" id="ARBA00023157"/>
    </source>
</evidence>
<dbReference type="GO" id="GO:0007340">
    <property type="term" value="P:acrosome reaction"/>
    <property type="evidence" value="ECO:0007669"/>
    <property type="project" value="TreeGrafter"/>
</dbReference>
<feature type="region of interest" description="Disordered" evidence="10">
    <location>
        <begin position="319"/>
        <end position="338"/>
    </location>
</feature>
<keyword evidence="13" id="KW-1185">Reference proteome</keyword>
<name>A0A8D2LVC1_VARKO</name>
<dbReference type="InterPro" id="IPR018114">
    <property type="entry name" value="TRYPSIN_HIS"/>
</dbReference>
<evidence type="ECO:0000256" key="4">
    <source>
        <dbReference type="ARBA" id="ARBA00017161"/>
    </source>
</evidence>
<proteinExistence type="inferred from homology"/>
<dbReference type="PROSITE" id="PS50240">
    <property type="entry name" value="TRYPSIN_DOM"/>
    <property type="match status" value="1"/>
</dbReference>
<evidence type="ECO:0000313" key="12">
    <source>
        <dbReference type="Ensembl" id="ENSVKKP00000027192.1"/>
    </source>
</evidence>
<keyword evidence="6 9" id="KW-0378">Hydrolase</keyword>
<organism evidence="12 13">
    <name type="scientific">Varanus komodoensis</name>
    <name type="common">Komodo dragon</name>
    <dbReference type="NCBI Taxonomy" id="61221"/>
    <lineage>
        <taxon>Eukaryota</taxon>
        <taxon>Metazoa</taxon>
        <taxon>Chordata</taxon>
        <taxon>Craniata</taxon>
        <taxon>Vertebrata</taxon>
        <taxon>Euteleostomi</taxon>
        <taxon>Lepidosauria</taxon>
        <taxon>Squamata</taxon>
        <taxon>Bifurcata</taxon>
        <taxon>Unidentata</taxon>
        <taxon>Episquamata</taxon>
        <taxon>Toxicofera</taxon>
        <taxon>Anguimorpha</taxon>
        <taxon>Paleoanguimorpha</taxon>
        <taxon>Varanoidea</taxon>
        <taxon>Varanidae</taxon>
        <taxon>Varanus</taxon>
    </lineage>
</organism>
<evidence type="ECO:0000313" key="13">
    <source>
        <dbReference type="Proteomes" id="UP000694545"/>
    </source>
</evidence>
<dbReference type="PANTHER" id="PTHR24252">
    <property type="entry name" value="ACROSIN-RELATED"/>
    <property type="match status" value="1"/>
</dbReference>
<feature type="domain" description="Peptidase S1" evidence="11">
    <location>
        <begin position="22"/>
        <end position="265"/>
    </location>
</feature>
<dbReference type="CDD" id="cd00190">
    <property type="entry name" value="Tryp_SPc"/>
    <property type="match status" value="1"/>
</dbReference>
<accession>A0A8D2LVC1</accession>